<accession>A0ABY4JQK3</accession>
<sequence>MYEELLHEVEVLKNILVTIANGGVSNKYSNRVTPIHSTSNYQVLTPIYDPSFSEHSYGFYTKIRGHDAVSVAKGYTKEVFNCVAEKRLLNLSYVSFSILKH</sequence>
<proteinExistence type="predicted"/>
<keyword evidence="2" id="KW-1185">Reference proteome</keyword>
<evidence type="ECO:0000313" key="1">
    <source>
        <dbReference type="EMBL" id="UPM56111.1"/>
    </source>
</evidence>
<protein>
    <submittedName>
        <fullName evidence="1">Uncharacterized protein</fullName>
    </submittedName>
</protein>
<dbReference type="EMBL" id="CP096034">
    <property type="protein sequence ID" value="UPM56111.1"/>
    <property type="molecule type" value="Genomic_DNA"/>
</dbReference>
<dbReference type="RefSeq" id="WP_248269026.1">
    <property type="nucleotide sequence ID" value="NZ_CP096034.1"/>
</dbReference>
<reference evidence="1 2" key="1">
    <citation type="submission" date="2022-04" db="EMBL/GenBank/DDBJ databases">
        <title>Mechanism of arsenic methylation and mitigation arsenic toxicity by Bacillus sp. LH14 from an Arsenic-Contaminated Paddy Soil.</title>
        <authorList>
            <person name="Wang D."/>
        </authorList>
    </citation>
    <scope>NUCLEOTIDE SEQUENCE [LARGE SCALE GENOMIC DNA]</scope>
    <source>
        <strain evidence="1 2">LH14</strain>
    </source>
</reference>
<evidence type="ECO:0000313" key="2">
    <source>
        <dbReference type="Proteomes" id="UP000830639"/>
    </source>
</evidence>
<name>A0ABY4JQK3_9BACI</name>
<dbReference type="Proteomes" id="UP000830639">
    <property type="component" value="Chromosome"/>
</dbReference>
<organism evidence="1 2">
    <name type="scientific">Gottfriedia acidiceleris</name>
    <dbReference type="NCBI Taxonomy" id="371036"/>
    <lineage>
        <taxon>Bacteria</taxon>
        <taxon>Bacillati</taxon>
        <taxon>Bacillota</taxon>
        <taxon>Bacilli</taxon>
        <taxon>Bacillales</taxon>
        <taxon>Bacillaceae</taxon>
        <taxon>Gottfriedia</taxon>
    </lineage>
</organism>
<gene>
    <name evidence="1" type="ORF">MY490_09865</name>
</gene>